<protein>
    <submittedName>
        <fullName evidence="3">Competence protein</fullName>
    </submittedName>
</protein>
<evidence type="ECO:0000256" key="1">
    <source>
        <dbReference type="SAM" id="Coils"/>
    </source>
</evidence>
<dbReference type="InterPro" id="IPR007445">
    <property type="entry name" value="PilO"/>
</dbReference>
<dbReference type="Gene3D" id="3.30.70.60">
    <property type="match status" value="1"/>
</dbReference>
<proteinExistence type="predicted"/>
<reference evidence="3" key="1">
    <citation type="journal article" date="2020" name="mSystems">
        <title>Genome- and Community-Level Interaction Insights into Carbon Utilization and Element Cycling Functions of Hydrothermarchaeota in Hydrothermal Sediment.</title>
        <authorList>
            <person name="Zhou Z."/>
            <person name="Liu Y."/>
            <person name="Xu W."/>
            <person name="Pan J."/>
            <person name="Luo Z.H."/>
            <person name="Li M."/>
        </authorList>
    </citation>
    <scope>NUCLEOTIDE SEQUENCE [LARGE SCALE GENOMIC DNA]</scope>
    <source>
        <strain evidence="3">HyVt-570</strain>
    </source>
</reference>
<keyword evidence="2" id="KW-0472">Membrane</keyword>
<comment type="caution">
    <text evidence="3">The sequence shown here is derived from an EMBL/GenBank/DDBJ whole genome shotgun (WGS) entry which is preliminary data.</text>
</comment>
<gene>
    <name evidence="3" type="ORF">ENK37_01260</name>
</gene>
<feature type="transmembrane region" description="Helical" evidence="2">
    <location>
        <begin position="12"/>
        <end position="30"/>
    </location>
</feature>
<dbReference type="GO" id="GO:0043683">
    <property type="term" value="P:type IV pilus assembly"/>
    <property type="evidence" value="ECO:0007669"/>
    <property type="project" value="InterPro"/>
</dbReference>
<evidence type="ECO:0000256" key="2">
    <source>
        <dbReference type="SAM" id="Phobius"/>
    </source>
</evidence>
<sequence>MLAKIGQREIAIIVIVLSLLAAGLWYFTWYQSAQTRITELSEEIDRLELQKQRGLAARKALPQLEATIRDYEAQIAEFLKALPPREEFASVLRSLSDRAKATGVTLRSISRSPGESPVEDVRAVNVTLSLESPFPELFVYLKRLENMRRFSTIDGLAMTLGDQQTSNPVLNTNMTMTVYVYEGTPPETLEEGGAGQ</sequence>
<dbReference type="EMBL" id="DRPZ01000034">
    <property type="protein sequence ID" value="HGY08673.1"/>
    <property type="molecule type" value="Genomic_DNA"/>
</dbReference>
<keyword evidence="2" id="KW-0812">Transmembrane</keyword>
<dbReference type="InterPro" id="IPR014717">
    <property type="entry name" value="Transl_elong_EF1B/ribsomal_bS6"/>
</dbReference>
<dbReference type="GO" id="GO:0043107">
    <property type="term" value="P:type IV pilus-dependent motility"/>
    <property type="evidence" value="ECO:0007669"/>
    <property type="project" value="InterPro"/>
</dbReference>
<dbReference type="AlphaFoldDB" id="A0A7C4Z483"/>
<keyword evidence="1" id="KW-0175">Coiled coil</keyword>
<accession>A0A7C4Z483</accession>
<dbReference type="Proteomes" id="UP000885759">
    <property type="component" value="Unassembled WGS sequence"/>
</dbReference>
<feature type="coiled-coil region" evidence="1">
    <location>
        <begin position="30"/>
        <end position="81"/>
    </location>
</feature>
<dbReference type="Pfam" id="PF04350">
    <property type="entry name" value="PilO"/>
    <property type="match status" value="1"/>
</dbReference>
<evidence type="ECO:0000313" key="3">
    <source>
        <dbReference type="EMBL" id="HGY08673.1"/>
    </source>
</evidence>
<name>A0A7C4Z483_9DEIN</name>
<organism evidence="3">
    <name type="scientific">Oceanithermus profundus</name>
    <dbReference type="NCBI Taxonomy" id="187137"/>
    <lineage>
        <taxon>Bacteria</taxon>
        <taxon>Thermotogati</taxon>
        <taxon>Deinococcota</taxon>
        <taxon>Deinococci</taxon>
        <taxon>Thermales</taxon>
        <taxon>Thermaceae</taxon>
        <taxon>Oceanithermus</taxon>
    </lineage>
</organism>
<keyword evidence="2" id="KW-1133">Transmembrane helix</keyword>